<accession>A0AAV3XP54</accession>
<dbReference type="AlphaFoldDB" id="A0AAV3XP54"/>
<name>A0AAV3XP54_9CYAN</name>
<comment type="caution">
    <text evidence="1">The sequence shown here is derived from an EMBL/GenBank/DDBJ whole genome shotgun (WGS) entry which is preliminary data.</text>
</comment>
<evidence type="ECO:0000313" key="1">
    <source>
        <dbReference type="EMBL" id="GET44314.1"/>
    </source>
</evidence>
<organism evidence="1 2">
    <name type="scientific">Microseira wollei NIES-4236</name>
    <dbReference type="NCBI Taxonomy" id="2530354"/>
    <lineage>
        <taxon>Bacteria</taxon>
        <taxon>Bacillati</taxon>
        <taxon>Cyanobacteriota</taxon>
        <taxon>Cyanophyceae</taxon>
        <taxon>Oscillatoriophycideae</taxon>
        <taxon>Aerosakkonematales</taxon>
        <taxon>Aerosakkonemataceae</taxon>
        <taxon>Microseira</taxon>
    </lineage>
</organism>
<protein>
    <submittedName>
        <fullName evidence="1">Uncharacterized protein</fullName>
    </submittedName>
</protein>
<keyword evidence="2" id="KW-1185">Reference proteome</keyword>
<gene>
    <name evidence="1" type="ORF">MiSe_91400</name>
</gene>
<dbReference type="EMBL" id="BLAY01000325">
    <property type="protein sequence ID" value="GET44314.1"/>
    <property type="molecule type" value="Genomic_DNA"/>
</dbReference>
<evidence type="ECO:0000313" key="2">
    <source>
        <dbReference type="Proteomes" id="UP001050975"/>
    </source>
</evidence>
<dbReference type="Proteomes" id="UP001050975">
    <property type="component" value="Unassembled WGS sequence"/>
</dbReference>
<sequence>MKQAFNQRLEPSQIADLKQTTAAIDQKIADSSLEQQIQQLQGELSSLKQAFNQGVEPSQIESVKQFAAVVQQQIADKEPVPPAFDPTPLERQIQALNKAIAQIDSTQTNFTIELAKLPQLWETVAQIQQQQSELQKLILQIKQPPPSPVFPLVTFGGKIQPHRTKNKRIEAIMAMAEAHGIGTEFQMVTQAAEKHHLTLNPWPTNLVFGPADNLIATKSSNRSQCLFTMSGQPTQEGKVRLWLSSQTFADFYPVMEMTVTSILGFDGWVEMTKGEIEQFVASLNRLFESLEANPAELN</sequence>
<proteinExistence type="predicted"/>
<reference evidence="1" key="1">
    <citation type="submission" date="2019-10" db="EMBL/GenBank/DDBJ databases">
        <title>Draft genome sequece of Microseira wollei NIES-4236.</title>
        <authorList>
            <person name="Yamaguchi H."/>
            <person name="Suzuki S."/>
            <person name="Kawachi M."/>
        </authorList>
    </citation>
    <scope>NUCLEOTIDE SEQUENCE</scope>
    <source>
        <strain evidence="1">NIES-4236</strain>
    </source>
</reference>